<accession>A0A835J8Z1</accession>
<evidence type="ECO:0000313" key="1">
    <source>
        <dbReference type="EMBL" id="KAF9662980.1"/>
    </source>
</evidence>
<proteinExistence type="predicted"/>
<dbReference type="EMBL" id="JADGMS010000018">
    <property type="protein sequence ID" value="KAF9662980.1"/>
    <property type="molecule type" value="Genomic_DNA"/>
</dbReference>
<keyword evidence="2" id="KW-1185">Reference proteome</keyword>
<protein>
    <submittedName>
        <fullName evidence="1">Uncharacterized protein</fullName>
    </submittedName>
</protein>
<reference evidence="1 2" key="1">
    <citation type="submission" date="2020-10" db="EMBL/GenBank/DDBJ databases">
        <title>Plant Genome Project.</title>
        <authorList>
            <person name="Zhang R.-G."/>
        </authorList>
    </citation>
    <scope>NUCLEOTIDE SEQUENCE [LARGE SCALE GENOMIC DNA]</scope>
    <source>
        <strain evidence="1">FAFU-HL-1</strain>
        <tissue evidence="1">Leaf</tissue>
    </source>
</reference>
<comment type="caution">
    <text evidence="1">The sequence shown here is derived from an EMBL/GenBank/DDBJ whole genome shotgun (WGS) entry which is preliminary data.</text>
</comment>
<gene>
    <name evidence="1" type="ORF">SADUNF_Sadunf18G0110800</name>
</gene>
<evidence type="ECO:0000313" key="2">
    <source>
        <dbReference type="Proteomes" id="UP000657918"/>
    </source>
</evidence>
<sequence length="189" mass="21269">MVVGDFQWHAAFTRHTQSLLVITLARKLRKRRVGLKIQAAPQDVVLPRKLSGHCLRLKVQGALHNVLADPRQVFPLLLPLPFSVMKVRAAIKVKASVRAAIKGNFITILNIDCGGVRDIIPTEVPSGLESKLRLICSLNNMLAHMFLINLVHKRTVYRRLHFIIVLYIEIGSGNMIKLKDMVGKEEVRS</sequence>
<dbReference type="AlphaFoldDB" id="A0A835J8Z1"/>
<dbReference type="Proteomes" id="UP000657918">
    <property type="component" value="Unassembled WGS sequence"/>
</dbReference>
<dbReference type="OrthoDB" id="837458at2759"/>
<organism evidence="1 2">
    <name type="scientific">Salix dunnii</name>
    <dbReference type="NCBI Taxonomy" id="1413687"/>
    <lineage>
        <taxon>Eukaryota</taxon>
        <taxon>Viridiplantae</taxon>
        <taxon>Streptophyta</taxon>
        <taxon>Embryophyta</taxon>
        <taxon>Tracheophyta</taxon>
        <taxon>Spermatophyta</taxon>
        <taxon>Magnoliopsida</taxon>
        <taxon>eudicotyledons</taxon>
        <taxon>Gunneridae</taxon>
        <taxon>Pentapetalae</taxon>
        <taxon>rosids</taxon>
        <taxon>fabids</taxon>
        <taxon>Malpighiales</taxon>
        <taxon>Salicaceae</taxon>
        <taxon>Saliceae</taxon>
        <taxon>Salix</taxon>
    </lineage>
</organism>
<name>A0A835J8Z1_9ROSI</name>